<reference evidence="1 2" key="1">
    <citation type="submission" date="2010-02" db="EMBL/GenBank/DDBJ databases">
        <authorList>
            <person name="Weinstock G."/>
            <person name="Sodergren E."/>
            <person name="Clifton S."/>
            <person name="Fulton L."/>
            <person name="Fulton B."/>
            <person name="Courtney L."/>
            <person name="Fronick C."/>
            <person name="Harrison M."/>
            <person name="Strong C."/>
            <person name="Farmer C."/>
            <person name="Delahaunty K."/>
            <person name="Markovic C."/>
            <person name="Hall O."/>
            <person name="Minx P."/>
            <person name="Tomlinson C."/>
            <person name="Mitreva M."/>
            <person name="Nelson J."/>
            <person name="Hou S."/>
            <person name="Wollam A."/>
            <person name="Pepin K.H."/>
            <person name="Johnson M."/>
            <person name="Bhonagiri V."/>
            <person name="Zhang X."/>
            <person name="Suruliraj S."/>
            <person name="Warren W."/>
            <person name="Chinwalla A."/>
            <person name="Mardis E.R."/>
            <person name="Wilson R.K."/>
        </authorList>
    </citation>
    <scope>NUCLEOTIDE SEQUENCE [LARGE SCALE GENOMIC DNA]</scope>
    <source>
        <strain evidence="1 2">ATCC 23685</strain>
    </source>
</reference>
<evidence type="ECO:0000313" key="2">
    <source>
        <dbReference type="Proteomes" id="UP000003692"/>
    </source>
</evidence>
<proteinExistence type="predicted"/>
<accession>D4FA99</accession>
<comment type="caution">
    <text evidence="1">The sequence shown here is derived from an EMBL/GenBank/DDBJ whole genome shotgun (WGS) entry which is preliminary data.</text>
</comment>
<dbReference type="HOGENOM" id="CLU_2537230_0_0_6"/>
<dbReference type="Proteomes" id="UP000003692">
    <property type="component" value="Unassembled WGS sequence"/>
</dbReference>
<organism evidence="1 2">
    <name type="scientific">Edwardsiella tarda ATCC 23685</name>
    <dbReference type="NCBI Taxonomy" id="500638"/>
    <lineage>
        <taxon>Bacteria</taxon>
        <taxon>Pseudomonadati</taxon>
        <taxon>Pseudomonadota</taxon>
        <taxon>Gammaproteobacteria</taxon>
        <taxon>Enterobacterales</taxon>
        <taxon>Hafniaceae</taxon>
        <taxon>Edwardsiella</taxon>
    </lineage>
</organism>
<sequence length="83" mass="9164">MHGVLPKAESPALVCISVCVIRLSPARIARARVAIYCQKTRFIQTADNGLYSSLNCYKGYLSYGYARSATSSRQLFARGGKMR</sequence>
<evidence type="ECO:0000313" key="1">
    <source>
        <dbReference type="EMBL" id="EFE21304.1"/>
    </source>
</evidence>
<name>D4FA99_EDWTA</name>
<dbReference type="AlphaFoldDB" id="D4FA99"/>
<protein>
    <submittedName>
        <fullName evidence="1">Uncharacterized protein</fullName>
    </submittedName>
</protein>
<dbReference type="EMBL" id="ADGK01000290">
    <property type="protein sequence ID" value="EFE21304.1"/>
    <property type="molecule type" value="Genomic_DNA"/>
</dbReference>
<gene>
    <name evidence="1" type="ORF">EDWATA_03716</name>
</gene>